<keyword evidence="4 8" id="KW-0479">Metal-binding</keyword>
<dbReference type="GO" id="GO:0005524">
    <property type="term" value="F:ATP binding"/>
    <property type="evidence" value="ECO:0007669"/>
    <property type="project" value="UniProtKB-UniRule"/>
</dbReference>
<evidence type="ECO:0000256" key="3">
    <source>
        <dbReference type="ARBA" id="ARBA00022695"/>
    </source>
</evidence>
<evidence type="ECO:0000256" key="5">
    <source>
        <dbReference type="ARBA" id="ARBA00022741"/>
    </source>
</evidence>
<comment type="catalytic activity">
    <reaction evidence="8">
        <text>L-seryl-[protein] + UTP = O-(5'-uridylyl)-L-seryl-[protein] + diphosphate</text>
        <dbReference type="Rhea" id="RHEA:64604"/>
        <dbReference type="Rhea" id="RHEA-COMP:9863"/>
        <dbReference type="Rhea" id="RHEA-COMP:16635"/>
        <dbReference type="ChEBI" id="CHEBI:29999"/>
        <dbReference type="ChEBI" id="CHEBI:33019"/>
        <dbReference type="ChEBI" id="CHEBI:46398"/>
        <dbReference type="ChEBI" id="CHEBI:156051"/>
    </reaction>
</comment>
<reference evidence="9 10" key="1">
    <citation type="submission" date="2011-11" db="EMBL/GenBank/DDBJ databases">
        <title>Complete sequence of Granulicella mallensis MP5ACTX8.</title>
        <authorList>
            <consortium name="US DOE Joint Genome Institute"/>
            <person name="Lucas S."/>
            <person name="Copeland A."/>
            <person name="Lapidus A."/>
            <person name="Cheng J.-F."/>
            <person name="Goodwin L."/>
            <person name="Pitluck S."/>
            <person name="Peters L."/>
            <person name="Lu M."/>
            <person name="Detter J.C."/>
            <person name="Han C."/>
            <person name="Tapia R."/>
            <person name="Land M."/>
            <person name="Hauser L."/>
            <person name="Kyrpides N."/>
            <person name="Ivanova N."/>
            <person name="Mikhailova N."/>
            <person name="Pagani I."/>
            <person name="Rawat S."/>
            <person name="Mannisto M."/>
            <person name="Haggblom M."/>
            <person name="Woyke T."/>
        </authorList>
    </citation>
    <scope>NUCLEOTIDE SEQUENCE [LARGE SCALE GENOMIC DNA]</scope>
    <source>
        <strain evidence="10">ATCC BAA-1857 / DSM 23137 / MP5ACTX8</strain>
    </source>
</reference>
<comment type="cofactor">
    <cofactor evidence="8">
        <name>Mg(2+)</name>
        <dbReference type="ChEBI" id="CHEBI:18420"/>
    </cofactor>
    <cofactor evidence="8">
        <name>Mn(2+)</name>
        <dbReference type="ChEBI" id="CHEBI:29035"/>
    </cofactor>
</comment>
<dbReference type="KEGG" id="gma:AciX8_3249"/>
<dbReference type="InterPro" id="IPR003846">
    <property type="entry name" value="SelO"/>
</dbReference>
<keyword evidence="3 8" id="KW-0548">Nucleotidyltransferase</keyword>
<evidence type="ECO:0000256" key="8">
    <source>
        <dbReference type="HAMAP-Rule" id="MF_00692"/>
    </source>
</evidence>
<feature type="binding site" evidence="8">
    <location>
        <position position="265"/>
    </location>
    <ligand>
        <name>Mg(2+)</name>
        <dbReference type="ChEBI" id="CHEBI:18420"/>
    </ligand>
</feature>
<comment type="similarity">
    <text evidence="1 8">Belongs to the SELO family.</text>
</comment>
<feature type="binding site" evidence="8">
    <location>
        <position position="104"/>
    </location>
    <ligand>
        <name>ATP</name>
        <dbReference type="ChEBI" id="CHEBI:30616"/>
    </ligand>
</feature>
<dbReference type="GO" id="GO:0000287">
    <property type="term" value="F:magnesium ion binding"/>
    <property type="evidence" value="ECO:0007669"/>
    <property type="project" value="UniProtKB-UniRule"/>
</dbReference>
<comment type="catalytic activity">
    <reaction evidence="8">
        <text>L-tyrosyl-[protein] + ATP = O-(5'-adenylyl)-L-tyrosyl-[protein] + diphosphate</text>
        <dbReference type="Rhea" id="RHEA:54288"/>
        <dbReference type="Rhea" id="RHEA-COMP:10136"/>
        <dbReference type="Rhea" id="RHEA-COMP:13846"/>
        <dbReference type="ChEBI" id="CHEBI:30616"/>
        <dbReference type="ChEBI" id="CHEBI:33019"/>
        <dbReference type="ChEBI" id="CHEBI:46858"/>
        <dbReference type="ChEBI" id="CHEBI:83624"/>
        <dbReference type="EC" id="2.7.7.108"/>
    </reaction>
</comment>
<dbReference type="EMBL" id="CP003130">
    <property type="protein sequence ID" value="AEU37550.1"/>
    <property type="molecule type" value="Genomic_DNA"/>
</dbReference>
<feature type="binding site" evidence="8">
    <location>
        <position position="137"/>
    </location>
    <ligand>
        <name>ATP</name>
        <dbReference type="ChEBI" id="CHEBI:30616"/>
    </ligand>
</feature>
<evidence type="ECO:0000313" key="10">
    <source>
        <dbReference type="Proteomes" id="UP000007113"/>
    </source>
</evidence>
<organism evidence="9 10">
    <name type="scientific">Granulicella mallensis (strain ATCC BAA-1857 / DSM 23137 / MP5ACTX8)</name>
    <dbReference type="NCBI Taxonomy" id="682795"/>
    <lineage>
        <taxon>Bacteria</taxon>
        <taxon>Pseudomonadati</taxon>
        <taxon>Acidobacteriota</taxon>
        <taxon>Terriglobia</taxon>
        <taxon>Terriglobales</taxon>
        <taxon>Acidobacteriaceae</taxon>
        <taxon>Granulicella</taxon>
    </lineage>
</organism>
<dbReference type="EC" id="2.7.7.108" evidence="8"/>
<feature type="binding site" evidence="8">
    <location>
        <position position="274"/>
    </location>
    <ligand>
        <name>ATP</name>
        <dbReference type="ChEBI" id="CHEBI:30616"/>
    </ligand>
</feature>
<protein>
    <recommendedName>
        <fullName evidence="8">Protein nucleotidyltransferase YdiU</fullName>
        <ecNumber evidence="8">2.7.7.-</ecNumber>
    </recommendedName>
    <alternativeName>
        <fullName evidence="8">Protein adenylyltransferase YdiU</fullName>
        <ecNumber evidence="8">2.7.7.108</ecNumber>
    </alternativeName>
    <alternativeName>
        <fullName evidence="8">Protein uridylyltransferase YdiU</fullName>
        <ecNumber evidence="8">2.7.7.-</ecNumber>
    </alternativeName>
</protein>
<sequence length="509" mass="55489">MSSAEAPTIASPAPQHIRFNFDNTYARLPEGFYARLNPTPVAAPSLIKINAELAQSLGLDPEALASPEGVEILAGNRVAEGSEPLAMAYAGHQFGHFVPQLGDGRANLLGEVVGRDGVRYDIQLKGSGPTPFSRRGDGRAVLGPVLREYIVSEAMAALGVPTTRALAAVTTGEQLFRETVLPGAVLTRVAASHLRVGTFQYFAARGDVDGTRTLADYAIARHYPEAGQSSHPYRALLDGVIARQARLVAQWLLLGFVHGVMNTDNTSISGETIDYGPCAFMEAYDPDQVFSSIDQQGRYSYSNQPHAMHWNLVRLAEALLPLLNQESGSEEAGLASAQESLAAFALHFDTAREAGLRRKLGLFTEREGDAALIQDLLDRMAANRADFTLTFRRLCDAVAGTEGDAAVRVLFADPKAYDSWAAGWRRRLEAEPVSREDRIASMRGANPAFIPRNHRVQAVIDAAVMRQDFQPFEELLDVVSRPYDDRAELERYAMPARPEECVTQTFCGT</sequence>
<dbReference type="OrthoDB" id="9773505at2"/>
<keyword evidence="2 8" id="KW-0808">Transferase</keyword>
<feature type="binding site" evidence="8">
    <location>
        <position position="138"/>
    </location>
    <ligand>
        <name>ATP</name>
        <dbReference type="ChEBI" id="CHEBI:30616"/>
    </ligand>
</feature>
<feature type="binding site" evidence="8">
    <location>
        <position position="188"/>
    </location>
    <ligand>
        <name>ATP</name>
        <dbReference type="ChEBI" id="CHEBI:30616"/>
    </ligand>
</feature>
<keyword evidence="5 8" id="KW-0547">Nucleotide-binding</keyword>
<keyword evidence="7 8" id="KW-0460">Magnesium</keyword>
<feature type="binding site" evidence="8">
    <location>
        <position position="125"/>
    </location>
    <ligand>
        <name>ATP</name>
        <dbReference type="ChEBI" id="CHEBI:30616"/>
    </ligand>
</feature>
<evidence type="ECO:0000256" key="6">
    <source>
        <dbReference type="ARBA" id="ARBA00022840"/>
    </source>
</evidence>
<dbReference type="Proteomes" id="UP000007113">
    <property type="component" value="Chromosome"/>
</dbReference>
<dbReference type="PANTHER" id="PTHR32057:SF14">
    <property type="entry name" value="PROTEIN ADENYLYLTRANSFERASE SELO, MITOCHONDRIAL"/>
    <property type="match status" value="1"/>
</dbReference>
<proteinExistence type="inferred from homology"/>
<evidence type="ECO:0000313" key="9">
    <source>
        <dbReference type="EMBL" id="AEU37550.1"/>
    </source>
</evidence>
<dbReference type="Pfam" id="PF02696">
    <property type="entry name" value="SelO"/>
    <property type="match status" value="1"/>
</dbReference>
<dbReference type="GO" id="GO:0030145">
    <property type="term" value="F:manganese ion binding"/>
    <property type="evidence" value="ECO:0007669"/>
    <property type="project" value="UniProtKB-UniRule"/>
</dbReference>
<dbReference type="AlphaFoldDB" id="G8NTZ4"/>
<keyword evidence="6 8" id="KW-0067">ATP-binding</keyword>
<dbReference type="NCBIfam" id="NF000658">
    <property type="entry name" value="PRK00029.1"/>
    <property type="match status" value="1"/>
</dbReference>
<evidence type="ECO:0000256" key="7">
    <source>
        <dbReference type="ARBA" id="ARBA00022842"/>
    </source>
</evidence>
<keyword evidence="8" id="KW-0464">Manganese</keyword>
<dbReference type="eggNOG" id="COG0397">
    <property type="taxonomic scope" value="Bacteria"/>
</dbReference>
<keyword evidence="10" id="KW-1185">Reference proteome</keyword>
<comment type="catalytic activity">
    <reaction evidence="8">
        <text>L-tyrosyl-[protein] + UTP = O-(5'-uridylyl)-L-tyrosyl-[protein] + diphosphate</text>
        <dbReference type="Rhea" id="RHEA:83887"/>
        <dbReference type="Rhea" id="RHEA-COMP:10136"/>
        <dbReference type="Rhea" id="RHEA-COMP:20238"/>
        <dbReference type="ChEBI" id="CHEBI:33019"/>
        <dbReference type="ChEBI" id="CHEBI:46398"/>
        <dbReference type="ChEBI" id="CHEBI:46858"/>
        <dbReference type="ChEBI" id="CHEBI:90602"/>
    </reaction>
</comment>
<evidence type="ECO:0000256" key="2">
    <source>
        <dbReference type="ARBA" id="ARBA00022679"/>
    </source>
</evidence>
<dbReference type="RefSeq" id="WP_014266424.1">
    <property type="nucleotide sequence ID" value="NC_016631.1"/>
</dbReference>
<feature type="binding site" evidence="8">
    <location>
        <position position="274"/>
    </location>
    <ligand>
        <name>Mg(2+)</name>
        <dbReference type="ChEBI" id="CHEBI:18420"/>
    </ligand>
</feature>
<feature type="binding site" evidence="8">
    <location>
        <position position="105"/>
    </location>
    <ligand>
        <name>ATP</name>
        <dbReference type="ChEBI" id="CHEBI:30616"/>
    </ligand>
</feature>
<dbReference type="HOGENOM" id="CLU_010245_4_0_0"/>
<comment type="catalytic activity">
    <reaction evidence="8">
        <text>L-histidyl-[protein] + UTP = N(tele)-(5'-uridylyl)-L-histidyl-[protein] + diphosphate</text>
        <dbReference type="Rhea" id="RHEA:83891"/>
        <dbReference type="Rhea" id="RHEA-COMP:9745"/>
        <dbReference type="Rhea" id="RHEA-COMP:20239"/>
        <dbReference type="ChEBI" id="CHEBI:29979"/>
        <dbReference type="ChEBI" id="CHEBI:33019"/>
        <dbReference type="ChEBI" id="CHEBI:46398"/>
        <dbReference type="ChEBI" id="CHEBI:233474"/>
    </reaction>
</comment>
<gene>
    <name evidence="8" type="primary">ydiU</name>
    <name evidence="8" type="synonym">selO</name>
    <name evidence="9" type="ordered locus">AciX8_3249</name>
</gene>
<dbReference type="HAMAP" id="MF_00692">
    <property type="entry name" value="SelO"/>
    <property type="match status" value="1"/>
</dbReference>
<comment type="catalytic activity">
    <reaction evidence="8">
        <text>L-seryl-[protein] + ATP = 3-O-(5'-adenylyl)-L-seryl-[protein] + diphosphate</text>
        <dbReference type="Rhea" id="RHEA:58120"/>
        <dbReference type="Rhea" id="RHEA-COMP:9863"/>
        <dbReference type="Rhea" id="RHEA-COMP:15073"/>
        <dbReference type="ChEBI" id="CHEBI:29999"/>
        <dbReference type="ChEBI" id="CHEBI:30616"/>
        <dbReference type="ChEBI" id="CHEBI:33019"/>
        <dbReference type="ChEBI" id="CHEBI:142516"/>
        <dbReference type="EC" id="2.7.7.108"/>
    </reaction>
</comment>
<feature type="binding site" evidence="8">
    <location>
        <position position="102"/>
    </location>
    <ligand>
        <name>ATP</name>
        <dbReference type="ChEBI" id="CHEBI:30616"/>
    </ligand>
</feature>
<comment type="catalytic activity">
    <reaction evidence="8">
        <text>L-threonyl-[protein] + ATP = 3-O-(5'-adenylyl)-L-threonyl-[protein] + diphosphate</text>
        <dbReference type="Rhea" id="RHEA:54292"/>
        <dbReference type="Rhea" id="RHEA-COMP:11060"/>
        <dbReference type="Rhea" id="RHEA-COMP:13847"/>
        <dbReference type="ChEBI" id="CHEBI:30013"/>
        <dbReference type="ChEBI" id="CHEBI:30616"/>
        <dbReference type="ChEBI" id="CHEBI:33019"/>
        <dbReference type="ChEBI" id="CHEBI:138113"/>
        <dbReference type="EC" id="2.7.7.108"/>
    </reaction>
</comment>
<dbReference type="PANTHER" id="PTHR32057">
    <property type="entry name" value="PROTEIN ADENYLYLTRANSFERASE SELO, MITOCHONDRIAL"/>
    <property type="match status" value="1"/>
</dbReference>
<evidence type="ECO:0000256" key="1">
    <source>
        <dbReference type="ARBA" id="ARBA00009747"/>
    </source>
</evidence>
<dbReference type="EC" id="2.7.7.-" evidence="8"/>
<dbReference type="GO" id="GO:0070733">
    <property type="term" value="F:AMPylase activity"/>
    <property type="evidence" value="ECO:0007669"/>
    <property type="project" value="UniProtKB-EC"/>
</dbReference>
<evidence type="ECO:0000256" key="4">
    <source>
        <dbReference type="ARBA" id="ARBA00022723"/>
    </source>
</evidence>
<accession>G8NTZ4</accession>
<feature type="binding site" evidence="8">
    <location>
        <position position="195"/>
    </location>
    <ligand>
        <name>ATP</name>
        <dbReference type="ChEBI" id="CHEBI:30616"/>
    </ligand>
</feature>
<feature type="active site" description="Proton acceptor" evidence="8">
    <location>
        <position position="264"/>
    </location>
</feature>
<comment type="function">
    <text evidence="8">Nucleotidyltransferase involved in the post-translational modification of proteins. It can catalyze the addition of adenosine monophosphate (AMP) or uridine monophosphate (UMP) to a protein, resulting in modifications known as AMPylation and UMPylation.</text>
</comment>
<name>G8NTZ4_GRAMM</name>